<evidence type="ECO:0000256" key="1">
    <source>
        <dbReference type="SAM" id="Phobius"/>
    </source>
</evidence>
<proteinExistence type="predicted"/>
<dbReference type="Proteomes" id="UP000823388">
    <property type="component" value="Chromosome 4N"/>
</dbReference>
<accession>A0A8T0T7K3</accession>
<feature type="transmembrane region" description="Helical" evidence="1">
    <location>
        <begin position="55"/>
        <end position="78"/>
    </location>
</feature>
<evidence type="ECO:0000313" key="2">
    <source>
        <dbReference type="EMBL" id="KAG2605215.1"/>
    </source>
</evidence>
<dbReference type="AlphaFoldDB" id="A0A8T0T7K3"/>
<keyword evidence="1" id="KW-1133">Transmembrane helix</keyword>
<keyword evidence="3" id="KW-1185">Reference proteome</keyword>
<evidence type="ECO:0000313" key="3">
    <source>
        <dbReference type="Proteomes" id="UP000823388"/>
    </source>
</evidence>
<gene>
    <name evidence="2" type="ORF">PVAP13_4NG107919</name>
</gene>
<organism evidence="2 3">
    <name type="scientific">Panicum virgatum</name>
    <name type="common">Blackwell switchgrass</name>
    <dbReference type="NCBI Taxonomy" id="38727"/>
    <lineage>
        <taxon>Eukaryota</taxon>
        <taxon>Viridiplantae</taxon>
        <taxon>Streptophyta</taxon>
        <taxon>Embryophyta</taxon>
        <taxon>Tracheophyta</taxon>
        <taxon>Spermatophyta</taxon>
        <taxon>Magnoliopsida</taxon>
        <taxon>Liliopsida</taxon>
        <taxon>Poales</taxon>
        <taxon>Poaceae</taxon>
        <taxon>PACMAD clade</taxon>
        <taxon>Panicoideae</taxon>
        <taxon>Panicodae</taxon>
        <taxon>Paniceae</taxon>
        <taxon>Panicinae</taxon>
        <taxon>Panicum</taxon>
        <taxon>Panicum sect. Hiantes</taxon>
    </lineage>
</organism>
<reference evidence="2" key="1">
    <citation type="submission" date="2020-05" db="EMBL/GenBank/DDBJ databases">
        <title>WGS assembly of Panicum virgatum.</title>
        <authorList>
            <person name="Lovell J.T."/>
            <person name="Jenkins J."/>
            <person name="Shu S."/>
            <person name="Juenger T.E."/>
            <person name="Schmutz J."/>
        </authorList>
    </citation>
    <scope>NUCLEOTIDE SEQUENCE</scope>
    <source>
        <strain evidence="2">AP13</strain>
    </source>
</reference>
<dbReference type="EMBL" id="CM029044">
    <property type="protein sequence ID" value="KAG2605215.1"/>
    <property type="molecule type" value="Genomic_DNA"/>
</dbReference>
<keyword evidence="1" id="KW-0812">Transmembrane</keyword>
<protein>
    <submittedName>
        <fullName evidence="2">Uncharacterized protein</fullName>
    </submittedName>
</protein>
<comment type="caution">
    <text evidence="2">The sequence shown here is derived from an EMBL/GenBank/DDBJ whole genome shotgun (WGS) entry which is preliminary data.</text>
</comment>
<name>A0A8T0T7K3_PANVG</name>
<sequence>MQGQHRTHFPRRSPGAARRGAHFTEIDLLSGSPLFLSWNAYVVGGELYFTPTPRGTPICGGCHLIMYIFLSFLICQYVKEFFVPKRYANNAHQKESRYLVLDILYKGLFY</sequence>
<keyword evidence="1" id="KW-0472">Membrane</keyword>
<feature type="transmembrane region" description="Helical" evidence="1">
    <location>
        <begin position="21"/>
        <end position="43"/>
    </location>
</feature>